<dbReference type="Proteomes" id="UP000789525">
    <property type="component" value="Unassembled WGS sequence"/>
</dbReference>
<keyword evidence="2" id="KW-1185">Reference proteome</keyword>
<reference evidence="1" key="1">
    <citation type="submission" date="2021-06" db="EMBL/GenBank/DDBJ databases">
        <authorList>
            <person name="Kallberg Y."/>
            <person name="Tangrot J."/>
            <person name="Rosling A."/>
        </authorList>
    </citation>
    <scope>NUCLEOTIDE SEQUENCE</scope>
    <source>
        <strain evidence="1">CL356</strain>
    </source>
</reference>
<feature type="non-terminal residue" evidence="1">
    <location>
        <position position="1"/>
    </location>
</feature>
<protein>
    <submittedName>
        <fullName evidence="1">15974_t:CDS:1</fullName>
    </submittedName>
</protein>
<sequence length="126" mass="13415">SGAAVGAGIGSAMATMACKARRETTARRANIVDGEITEEKVVIKTIFYTGNSGCAEVVPRGALAERIPSRSHSVLRIHSLEYGLSGDSTIITQASTSSIIPRHGQDGSTERSGEWKRFRVGIKKAR</sequence>
<gene>
    <name evidence="1" type="ORF">ACOLOM_LOCUS14042</name>
</gene>
<feature type="non-terminal residue" evidence="1">
    <location>
        <position position="126"/>
    </location>
</feature>
<comment type="caution">
    <text evidence="1">The sequence shown here is derived from an EMBL/GenBank/DDBJ whole genome shotgun (WGS) entry which is preliminary data.</text>
</comment>
<dbReference type="EMBL" id="CAJVPT010067540">
    <property type="protein sequence ID" value="CAG8775106.1"/>
    <property type="molecule type" value="Genomic_DNA"/>
</dbReference>
<evidence type="ECO:0000313" key="2">
    <source>
        <dbReference type="Proteomes" id="UP000789525"/>
    </source>
</evidence>
<name>A0ACA9R3A1_9GLOM</name>
<organism evidence="1 2">
    <name type="scientific">Acaulospora colombiana</name>
    <dbReference type="NCBI Taxonomy" id="27376"/>
    <lineage>
        <taxon>Eukaryota</taxon>
        <taxon>Fungi</taxon>
        <taxon>Fungi incertae sedis</taxon>
        <taxon>Mucoromycota</taxon>
        <taxon>Glomeromycotina</taxon>
        <taxon>Glomeromycetes</taxon>
        <taxon>Diversisporales</taxon>
        <taxon>Acaulosporaceae</taxon>
        <taxon>Acaulospora</taxon>
    </lineage>
</organism>
<evidence type="ECO:0000313" key="1">
    <source>
        <dbReference type="EMBL" id="CAG8775106.1"/>
    </source>
</evidence>
<proteinExistence type="predicted"/>
<accession>A0ACA9R3A1</accession>